<feature type="transmembrane region" description="Helical" evidence="1">
    <location>
        <begin position="81"/>
        <end position="104"/>
    </location>
</feature>
<proteinExistence type="predicted"/>
<keyword evidence="1" id="KW-1133">Transmembrane helix</keyword>
<evidence type="ECO:0000313" key="2">
    <source>
        <dbReference type="EMBL" id="HJF93024.1"/>
    </source>
</evidence>
<keyword evidence="1" id="KW-0812">Transmembrane</keyword>
<protein>
    <submittedName>
        <fullName evidence="2">Uncharacterized protein</fullName>
    </submittedName>
</protein>
<evidence type="ECO:0000313" key="3">
    <source>
        <dbReference type="Proteomes" id="UP000717835"/>
    </source>
</evidence>
<dbReference type="RefSeq" id="WP_022019755.1">
    <property type="nucleotide sequence ID" value="NZ_CAUDDV010000003.1"/>
</dbReference>
<sequence>MELEELKKSWQTLDRHLQTQNITTEERVAALVESYQRKTKRRLGNILSLLRASLAIGIVLLTIIGAIAVLLPAWYDNEETLLKLQVVLAFIALTLLAGGCWDWWTYRYIQQTRVDLLPIAEVSRRIVRLRLWTRQEAAAISLWVLLFGGIYYWGMEFYRLPAHVQAVILGVFVLFEAAIIYLLYQKLIYKNLNQIKKDIEDLKDVCTESH</sequence>
<comment type="caution">
    <text evidence="2">The sequence shown here is derived from an EMBL/GenBank/DDBJ whole genome shotgun (WGS) entry which is preliminary data.</text>
</comment>
<keyword evidence="1" id="KW-0472">Membrane</keyword>
<dbReference type="SUPFAM" id="SSF81442">
    <property type="entry name" value="Cytochrome c oxidase subunit I-like"/>
    <property type="match status" value="1"/>
</dbReference>
<dbReference type="Proteomes" id="UP000717835">
    <property type="component" value="Unassembled WGS sequence"/>
</dbReference>
<feature type="transmembrane region" description="Helical" evidence="1">
    <location>
        <begin position="166"/>
        <end position="184"/>
    </location>
</feature>
<feature type="transmembrane region" description="Helical" evidence="1">
    <location>
        <begin position="46"/>
        <end position="75"/>
    </location>
</feature>
<dbReference type="EMBL" id="DYVX01000094">
    <property type="protein sequence ID" value="HJF93024.1"/>
    <property type="molecule type" value="Genomic_DNA"/>
</dbReference>
<reference evidence="2" key="1">
    <citation type="journal article" date="2021" name="PeerJ">
        <title>Extensive microbial diversity within the chicken gut microbiome revealed by metagenomics and culture.</title>
        <authorList>
            <person name="Gilroy R."/>
            <person name="Ravi A."/>
            <person name="Getino M."/>
            <person name="Pursley I."/>
            <person name="Horton D.L."/>
            <person name="Alikhan N.F."/>
            <person name="Baker D."/>
            <person name="Gharbi K."/>
            <person name="Hall N."/>
            <person name="Watson M."/>
            <person name="Adriaenssens E.M."/>
            <person name="Foster-Nyarko E."/>
            <person name="Jarju S."/>
            <person name="Secka A."/>
            <person name="Antonio M."/>
            <person name="Oren A."/>
            <person name="Chaudhuri R.R."/>
            <person name="La Ragione R."/>
            <person name="Hildebrand F."/>
            <person name="Pallen M.J."/>
        </authorList>
    </citation>
    <scope>NUCLEOTIDE SEQUENCE</scope>
    <source>
        <strain evidence="2">CHK55-1828</strain>
    </source>
</reference>
<organism evidence="2 3">
    <name type="scientific">Mediterranea massiliensis</name>
    <dbReference type="NCBI Taxonomy" id="1841865"/>
    <lineage>
        <taxon>Bacteria</taxon>
        <taxon>Pseudomonadati</taxon>
        <taxon>Bacteroidota</taxon>
        <taxon>Bacteroidia</taxon>
        <taxon>Bacteroidales</taxon>
        <taxon>Bacteroidaceae</taxon>
        <taxon>Mediterranea</taxon>
    </lineage>
</organism>
<dbReference type="InterPro" id="IPR036927">
    <property type="entry name" value="Cyt_c_oxase-like_su1_sf"/>
</dbReference>
<feature type="transmembrane region" description="Helical" evidence="1">
    <location>
        <begin position="137"/>
        <end position="154"/>
    </location>
</feature>
<evidence type="ECO:0000256" key="1">
    <source>
        <dbReference type="SAM" id="Phobius"/>
    </source>
</evidence>
<reference evidence="2" key="2">
    <citation type="submission" date="2021-09" db="EMBL/GenBank/DDBJ databases">
        <authorList>
            <person name="Gilroy R."/>
        </authorList>
    </citation>
    <scope>NUCLEOTIDE SEQUENCE</scope>
    <source>
        <strain evidence="2">CHK55-1828</strain>
    </source>
</reference>
<gene>
    <name evidence="2" type="ORF">K8W02_11690</name>
</gene>
<dbReference type="OrthoDB" id="1047894at2"/>
<dbReference type="AlphaFoldDB" id="A0A921LCX6"/>
<accession>A0A921LCX6</accession>
<name>A0A921LCX6_9BACT</name>